<dbReference type="Proteomes" id="UP000596004">
    <property type="component" value="Chromosome"/>
</dbReference>
<organism evidence="1">
    <name type="scientific">Candidatus Iainarchaeum sp</name>
    <dbReference type="NCBI Taxonomy" id="3101447"/>
    <lineage>
        <taxon>Archaea</taxon>
        <taxon>Candidatus Iainarchaeota</taxon>
        <taxon>Candidatus Iainarchaeia</taxon>
        <taxon>Candidatus Iainarchaeales</taxon>
        <taxon>Candidatus Iainarchaeaceae</taxon>
        <taxon>Candidatus Iainarchaeum</taxon>
    </lineage>
</organism>
<name>A0A7T9DK22_9ARCH</name>
<dbReference type="AlphaFoldDB" id="A0A7T9DK22"/>
<evidence type="ECO:0008006" key="2">
    <source>
        <dbReference type="Google" id="ProtNLM"/>
    </source>
</evidence>
<protein>
    <recommendedName>
        <fullName evidence="2">Ribbon-helix-helix protein, CopG family</fullName>
    </recommendedName>
</protein>
<accession>A0A7T9DK22</accession>
<dbReference type="EMBL" id="CP064981">
    <property type="protein sequence ID" value="QQR92685.1"/>
    <property type="molecule type" value="Genomic_DNA"/>
</dbReference>
<sequence>MSGRKLVITLNPSLKRGLEEASKRRKCSQAEIVRGLLYQNLAPYLKEVEADAQTLL</sequence>
<evidence type="ECO:0000313" key="1">
    <source>
        <dbReference type="EMBL" id="QQR92685.1"/>
    </source>
</evidence>
<reference evidence="1" key="1">
    <citation type="submission" date="2020-11" db="EMBL/GenBank/DDBJ databases">
        <title>Connecting structure to function with the recovery of over 1000 high-quality activated sludge metagenome-assembled genomes encoding full-length rRNA genes using long-read sequencing.</title>
        <authorList>
            <person name="Singleton C.M."/>
            <person name="Petriglieri F."/>
            <person name="Kristensen J.M."/>
            <person name="Kirkegaard R.H."/>
            <person name="Michaelsen T.Y."/>
            <person name="Andersen M.H."/>
            <person name="Karst S.M."/>
            <person name="Dueholm M.S."/>
            <person name="Nielsen P.H."/>
            <person name="Albertsen M."/>
        </authorList>
    </citation>
    <scope>NUCLEOTIDE SEQUENCE</scope>
    <source>
        <strain evidence="1">Fred_18-Q3-R57-64_BAT3C.431</strain>
    </source>
</reference>
<proteinExistence type="predicted"/>
<gene>
    <name evidence="1" type="ORF">IPJ89_00360</name>
</gene>